<dbReference type="EMBL" id="SOAG01000018">
    <property type="protein sequence ID" value="TDS56855.1"/>
    <property type="molecule type" value="Genomic_DNA"/>
</dbReference>
<protein>
    <recommendedName>
        <fullName evidence="3">Transposase</fullName>
    </recommendedName>
</protein>
<dbReference type="Proteomes" id="UP000295215">
    <property type="component" value="Unassembled WGS sequence"/>
</dbReference>
<dbReference type="OrthoDB" id="1260127at2"/>
<dbReference type="AlphaFoldDB" id="A0A4R7EX14"/>
<evidence type="ECO:0000313" key="1">
    <source>
        <dbReference type="EMBL" id="TDS56855.1"/>
    </source>
</evidence>
<reference evidence="1 2" key="1">
    <citation type="submission" date="2019-03" db="EMBL/GenBank/DDBJ databases">
        <title>Genomic Encyclopedia of Archaeal and Bacterial Type Strains, Phase II (KMG-II): from individual species to whole genera.</title>
        <authorList>
            <person name="Goeker M."/>
        </authorList>
    </citation>
    <scope>NUCLEOTIDE SEQUENCE [LARGE SCALE GENOMIC DNA]</scope>
    <source>
        <strain evidence="1 2">DSM 28213</strain>
    </source>
</reference>
<dbReference type="RefSeq" id="WP_133712900.1">
    <property type="nucleotide sequence ID" value="NZ_SOAG01000018.1"/>
</dbReference>
<keyword evidence="2" id="KW-1185">Reference proteome</keyword>
<sequence length="105" mass="12862">MTKIPNYKRIYMDLIDRKYPEKQAICDSILAQEKLSFMDVIRLNEIMFEKNKKEKLLRDHKYRSYDEKTIIKILKYQKENQLNNSQVANHFKMSRNTIANWKKIF</sequence>
<proteinExistence type="predicted"/>
<evidence type="ECO:0008006" key="3">
    <source>
        <dbReference type="Google" id="ProtNLM"/>
    </source>
</evidence>
<evidence type="ECO:0000313" key="2">
    <source>
        <dbReference type="Proteomes" id="UP000295215"/>
    </source>
</evidence>
<name>A0A4R7EX14_9FLAO</name>
<comment type="caution">
    <text evidence="1">The sequence shown here is derived from an EMBL/GenBank/DDBJ whole genome shotgun (WGS) entry which is preliminary data.</text>
</comment>
<dbReference type="SUPFAM" id="SSF48295">
    <property type="entry name" value="TrpR-like"/>
    <property type="match status" value="1"/>
</dbReference>
<dbReference type="GO" id="GO:0043565">
    <property type="term" value="F:sequence-specific DNA binding"/>
    <property type="evidence" value="ECO:0007669"/>
    <property type="project" value="InterPro"/>
</dbReference>
<gene>
    <name evidence="1" type="ORF">C8P70_1183</name>
</gene>
<accession>A0A4R7EX14</accession>
<organism evidence="1 2">
    <name type="scientific">Myroides indicus</name>
    <dbReference type="NCBI Taxonomy" id="1323422"/>
    <lineage>
        <taxon>Bacteria</taxon>
        <taxon>Pseudomonadati</taxon>
        <taxon>Bacteroidota</taxon>
        <taxon>Flavobacteriia</taxon>
        <taxon>Flavobacteriales</taxon>
        <taxon>Flavobacteriaceae</taxon>
        <taxon>Myroides</taxon>
    </lineage>
</organism>
<dbReference type="InterPro" id="IPR010921">
    <property type="entry name" value="Trp_repressor/repl_initiator"/>
</dbReference>